<keyword evidence="2" id="KW-0436">Ligase</keyword>
<reference evidence="5" key="2">
    <citation type="submission" date="2025-08" db="UniProtKB">
        <authorList>
            <consortium name="Ensembl"/>
        </authorList>
    </citation>
    <scope>IDENTIFICATION</scope>
</reference>
<evidence type="ECO:0000256" key="2">
    <source>
        <dbReference type="ARBA" id="ARBA00022598"/>
    </source>
</evidence>
<evidence type="ECO:0000259" key="4">
    <source>
        <dbReference type="PROSITE" id="PS51733"/>
    </source>
</evidence>
<proteinExistence type="inferred from homology"/>
<reference evidence="5" key="1">
    <citation type="submission" date="2018-10" db="EMBL/GenBank/DDBJ databases">
        <title>De novo assembly of a Great Dane genome.</title>
        <authorList>
            <person name="Kidd J.M."/>
            <person name="Pendleton A.L."/>
            <person name="Shen F."/>
            <person name="Emery S."/>
        </authorList>
    </citation>
    <scope>NUCLEOTIDE SEQUENCE [LARGE SCALE GENOMIC DNA]</scope>
    <source>
        <strain evidence="5">Great Dane</strain>
    </source>
</reference>
<feature type="compositionally biased region" description="Low complexity" evidence="3">
    <location>
        <begin position="1"/>
        <end position="11"/>
    </location>
</feature>
<feature type="region of interest" description="Disordered" evidence="3">
    <location>
        <begin position="78"/>
        <end position="105"/>
    </location>
</feature>
<dbReference type="Pfam" id="PF03099">
    <property type="entry name" value="BPL_LplA_LipB"/>
    <property type="match status" value="1"/>
</dbReference>
<dbReference type="GO" id="GO:0004077">
    <property type="term" value="F:biotin--[biotin carboxyl-carrier protein] ligase activity"/>
    <property type="evidence" value="ECO:0007669"/>
    <property type="project" value="InterPro"/>
</dbReference>
<evidence type="ECO:0000256" key="1">
    <source>
        <dbReference type="ARBA" id="ARBA00009934"/>
    </source>
</evidence>
<dbReference type="InterPro" id="IPR004143">
    <property type="entry name" value="BPL_LPL_catalytic"/>
</dbReference>
<dbReference type="Gene3D" id="3.30.930.10">
    <property type="entry name" value="Bira Bifunctional Protein, Domain 2"/>
    <property type="match status" value="1"/>
</dbReference>
<dbReference type="PANTHER" id="PTHR12835:SF5">
    <property type="entry name" value="BIOTIN--PROTEIN LIGASE"/>
    <property type="match status" value="1"/>
</dbReference>
<dbReference type="AlphaFoldDB" id="A0A8C0TA59"/>
<organism evidence="5 6">
    <name type="scientific">Canis lupus familiaris</name>
    <name type="common">Dog</name>
    <name type="synonym">Canis familiaris</name>
    <dbReference type="NCBI Taxonomy" id="9615"/>
    <lineage>
        <taxon>Eukaryota</taxon>
        <taxon>Metazoa</taxon>
        <taxon>Chordata</taxon>
        <taxon>Craniata</taxon>
        <taxon>Vertebrata</taxon>
        <taxon>Euteleostomi</taxon>
        <taxon>Mammalia</taxon>
        <taxon>Eutheria</taxon>
        <taxon>Laurasiatheria</taxon>
        <taxon>Carnivora</taxon>
        <taxon>Caniformia</taxon>
        <taxon>Canidae</taxon>
        <taxon>Canis</taxon>
    </lineage>
</organism>
<feature type="region of interest" description="Disordered" evidence="3">
    <location>
        <begin position="1"/>
        <end position="61"/>
    </location>
</feature>
<feature type="compositionally biased region" description="Pro residues" evidence="3">
    <location>
        <begin position="12"/>
        <end position="29"/>
    </location>
</feature>
<dbReference type="Proteomes" id="UP000694542">
    <property type="component" value="Chromosome 31"/>
</dbReference>
<evidence type="ECO:0000256" key="3">
    <source>
        <dbReference type="SAM" id="MobiDB-lite"/>
    </source>
</evidence>
<sequence>MASLHPPALLSLPPPSPLRQLSLPPPSILPPSAQLSLPPPSILTPQLQARPPSILPPSSLPSAARAASPLWRGLFRPAGGRAARRGGAGRGGAGREGRAGGASVPGWRPAAGRPVMLITLCYLYLWARWGRRPAALVRATVQRLRASRCSFTFCGAAARPRDARVCLSRGGRVFCVGESQSIDDLNKWALFIVSPFILEAEHIAFVTESIWVQGESLQRPSSSSETIVKWSDCCLPLACRPGDPYQLIAEASVDDFSKLGVAFMEDRLQMADGLIPQKIVSVHLQDCTLKALETSNKQAHILQQNPEPSTESKSEPDIMEYIDKDDPKVLRAHPTQEEAGTSGSEPAEEDDKGVGSVEHCPLHLSSCHECLELENSTIESVKFASAENIPDLPYDHGGLEDVADDSCPEREGRRVNITGKAPNILFYVGSTPQESLGRFQEVRSVLADCVDPDSYTLYHLSKESALRDPWSDNCLLLVIATREAIPADLSQKFMAYLSEGGKVLGLCSSFTLAGFQVMSKSTLKETVQNLVFSKADQTQVKLSILSSGFVYEDCSGGQLSPGQLQGHLENEDKDRLIVQVPFGTRGGEAVLCQAHLELPPSSSVVQGQEDFNLLKSSNLRRYEVLREILTTLGLNCDMKQIPALTPLYLLPVAEEILDPLMQWLGEHVDPEGVIKSSKLSLKFLSSYTSEIEITPSALPVVTDVGTFSSENFNLEIYRQNLQTKRLGKVILFAEVTPTTMNLLDGLMFEIPQEMGLIAIAVRQTQGKGRGANAWLSPMGCALSTLLISIPLRSQLGQRIPFIQHLMSLAVVEAVRSIPEYQDISLRVKWPNDIYYSDLMKLGGVLVNSTLLGETFYILIGCGFNVSNSNPTICINDLVMEYNKQHKAELKPLRADELIARTVTVLEKLIDTFQDKGPNGVLPLYYKYWVHSGQRVRLGGLEGPEVWIVGLDDSGFLQVQQENGDVVTVHPDGNSFDMLRNLIIPKQQ</sequence>
<dbReference type="PROSITE" id="PS51733">
    <property type="entry name" value="BPL_LPL_CATALYTIC"/>
    <property type="match status" value="1"/>
</dbReference>
<dbReference type="Pfam" id="PF02237">
    <property type="entry name" value="BPL_C"/>
    <property type="match status" value="1"/>
</dbReference>
<comment type="similarity">
    <text evidence="1">Belongs to the biotin--protein ligase family.</text>
</comment>
<dbReference type="Ensembl" id="ENSCAFT00040037686.1">
    <property type="protein sequence ID" value="ENSCAFP00040032844.1"/>
    <property type="gene ID" value="ENSCAFG00040020331.1"/>
</dbReference>
<feature type="region of interest" description="Disordered" evidence="3">
    <location>
        <begin position="333"/>
        <end position="356"/>
    </location>
</feature>
<protein>
    <submittedName>
        <fullName evidence="5">Holocarboxylase synthetase</fullName>
    </submittedName>
</protein>
<dbReference type="SUPFAM" id="SSF55681">
    <property type="entry name" value="Class II aaRS and biotin synthetases"/>
    <property type="match status" value="1"/>
</dbReference>
<accession>A0A8C0TA59</accession>
<dbReference type="InterPro" id="IPR004408">
    <property type="entry name" value="Biotin_CoA_COase_ligase"/>
</dbReference>
<evidence type="ECO:0000313" key="5">
    <source>
        <dbReference type="Ensembl" id="ENSCAFP00040032844.1"/>
    </source>
</evidence>
<dbReference type="InterPro" id="IPR045864">
    <property type="entry name" value="aa-tRNA-synth_II/BPL/LPL"/>
</dbReference>
<feature type="domain" description="BPL/LPL catalytic" evidence="4">
    <location>
        <begin position="715"/>
        <end position="913"/>
    </location>
</feature>
<name>A0A8C0TA59_CANLF</name>
<dbReference type="PANTHER" id="PTHR12835">
    <property type="entry name" value="BIOTIN PROTEIN LIGASE"/>
    <property type="match status" value="1"/>
</dbReference>
<dbReference type="OrthoDB" id="10250105at2759"/>
<evidence type="ECO:0000313" key="6">
    <source>
        <dbReference type="Proteomes" id="UP000694542"/>
    </source>
</evidence>
<dbReference type="CDD" id="cd16442">
    <property type="entry name" value="BPL"/>
    <property type="match status" value="1"/>
</dbReference>
<gene>
    <name evidence="5" type="primary">HLCS</name>
</gene>
<dbReference type="NCBIfam" id="TIGR00121">
    <property type="entry name" value="birA_ligase"/>
    <property type="match status" value="1"/>
</dbReference>
<dbReference type="InterPro" id="IPR003142">
    <property type="entry name" value="BPL_C"/>
</dbReference>